<dbReference type="GO" id="GO:0016567">
    <property type="term" value="P:protein ubiquitination"/>
    <property type="evidence" value="ECO:0007669"/>
    <property type="project" value="UniProtKB-UniPathway"/>
</dbReference>
<dbReference type="PROSITE" id="PS50089">
    <property type="entry name" value="ZF_RING_2"/>
    <property type="match status" value="1"/>
</dbReference>
<accession>A0A6P5H0E2</accession>
<evidence type="ECO:0000256" key="4">
    <source>
        <dbReference type="ARBA" id="ARBA00022723"/>
    </source>
</evidence>
<sequence length="236" mass="25411">MPYSLSPTLQTTTALSNSFSGEALIFSSRRALLHTPLHKQLPGPSQSAIGTSVSNSRYVQYLPDSSSSTGNSFDANVVMILAVLLCALICALGLNSIVRCALRCSNQMPVIDLESNPVRRLAQSGSRRKALRSMPILVYSPGLKLQANDPECAICLSDFQLGEQVRVLPKCNHGFHVVCIDRWLMARSSCPTCRQCLFGGRQKSSGCGEASRTGPDPVQSALVPLEPEGLVTGYQL</sequence>
<dbReference type="Proteomes" id="UP000515123">
    <property type="component" value="Linkage group 21"/>
</dbReference>
<evidence type="ECO:0000313" key="12">
    <source>
        <dbReference type="Proteomes" id="UP000515123"/>
    </source>
</evidence>
<evidence type="ECO:0000259" key="11">
    <source>
        <dbReference type="PROSITE" id="PS50089"/>
    </source>
</evidence>
<dbReference type="Gene3D" id="3.30.40.10">
    <property type="entry name" value="Zinc/RING finger domain, C3HC4 (zinc finger)"/>
    <property type="match status" value="1"/>
</dbReference>
<dbReference type="InterPro" id="IPR001841">
    <property type="entry name" value="Znf_RING"/>
</dbReference>
<dbReference type="PANTHER" id="PTHR46905:SF7">
    <property type="entry name" value="RING-H2 FINGER PROTEIN ATL78"/>
    <property type="match status" value="1"/>
</dbReference>
<reference evidence="13" key="2">
    <citation type="submission" date="2025-08" db="UniProtKB">
        <authorList>
            <consortium name="RefSeq"/>
        </authorList>
    </citation>
    <scope>IDENTIFICATION</scope>
    <source>
        <tissue evidence="13">Leaf</tissue>
    </source>
</reference>
<dbReference type="GO" id="GO:0008270">
    <property type="term" value="F:zinc ion binding"/>
    <property type="evidence" value="ECO:0007669"/>
    <property type="project" value="UniProtKB-KW"/>
</dbReference>
<dbReference type="GO" id="GO:0016020">
    <property type="term" value="C:membrane"/>
    <property type="evidence" value="ECO:0007669"/>
    <property type="project" value="UniProtKB-SubCell"/>
</dbReference>
<dbReference type="InterPro" id="IPR013083">
    <property type="entry name" value="Znf_RING/FYVE/PHD"/>
</dbReference>
<keyword evidence="4" id="KW-0479">Metal-binding</keyword>
<evidence type="ECO:0000313" key="13">
    <source>
        <dbReference type="RefSeq" id="XP_020111485.1"/>
    </source>
</evidence>
<evidence type="ECO:0000256" key="5">
    <source>
        <dbReference type="ARBA" id="ARBA00022833"/>
    </source>
</evidence>
<feature type="transmembrane region" description="Helical" evidence="10">
    <location>
        <begin position="77"/>
        <end position="98"/>
    </location>
</feature>
<keyword evidence="2" id="KW-0808">Transferase</keyword>
<evidence type="ECO:0000256" key="10">
    <source>
        <dbReference type="SAM" id="Phobius"/>
    </source>
</evidence>
<dbReference type="PANTHER" id="PTHR46905">
    <property type="entry name" value="RING-H2 FINGER PROTEIN ATL78"/>
    <property type="match status" value="1"/>
</dbReference>
<evidence type="ECO:0000256" key="7">
    <source>
        <dbReference type="ARBA" id="ARBA00023136"/>
    </source>
</evidence>
<evidence type="ECO:0000256" key="6">
    <source>
        <dbReference type="ARBA" id="ARBA00022989"/>
    </source>
</evidence>
<dbReference type="RefSeq" id="XP_020111485.1">
    <property type="nucleotide sequence ID" value="XM_020255896.1"/>
</dbReference>
<keyword evidence="7 10" id="KW-0472">Membrane</keyword>
<feature type="domain" description="RING-type" evidence="11">
    <location>
        <begin position="152"/>
        <end position="194"/>
    </location>
</feature>
<reference evidence="12" key="1">
    <citation type="journal article" date="2015" name="Nat. Genet.">
        <title>The pineapple genome and the evolution of CAM photosynthesis.</title>
        <authorList>
            <person name="Ming R."/>
            <person name="VanBuren R."/>
            <person name="Wai C.M."/>
            <person name="Tang H."/>
            <person name="Schatz M.C."/>
            <person name="Bowers J.E."/>
            <person name="Lyons E."/>
            <person name="Wang M.L."/>
            <person name="Chen J."/>
            <person name="Biggers E."/>
            <person name="Zhang J."/>
            <person name="Huang L."/>
            <person name="Zhang L."/>
            <person name="Miao W."/>
            <person name="Zhang J."/>
            <person name="Ye Z."/>
            <person name="Miao C."/>
            <person name="Lin Z."/>
            <person name="Wang H."/>
            <person name="Zhou H."/>
            <person name="Yim W.C."/>
            <person name="Priest H.D."/>
            <person name="Zheng C."/>
            <person name="Woodhouse M."/>
            <person name="Edger P.P."/>
            <person name="Guyot R."/>
            <person name="Guo H.B."/>
            <person name="Guo H."/>
            <person name="Zheng G."/>
            <person name="Singh R."/>
            <person name="Sharma A."/>
            <person name="Min X."/>
            <person name="Zheng Y."/>
            <person name="Lee H."/>
            <person name="Gurtowski J."/>
            <person name="Sedlazeck F.J."/>
            <person name="Harkess A."/>
            <person name="McKain M.R."/>
            <person name="Liao Z."/>
            <person name="Fang J."/>
            <person name="Liu J."/>
            <person name="Zhang X."/>
            <person name="Zhang Q."/>
            <person name="Hu W."/>
            <person name="Qin Y."/>
            <person name="Wang K."/>
            <person name="Chen L.Y."/>
            <person name="Shirley N."/>
            <person name="Lin Y.R."/>
            <person name="Liu L.Y."/>
            <person name="Hernandez A.G."/>
            <person name="Wright C.L."/>
            <person name="Bulone V."/>
            <person name="Tuskan G.A."/>
            <person name="Heath K."/>
            <person name="Zee F."/>
            <person name="Moore P.H."/>
            <person name="Sunkar R."/>
            <person name="Leebens-Mack J.H."/>
            <person name="Mockler T."/>
            <person name="Bennetzen J.L."/>
            <person name="Freeling M."/>
            <person name="Sankoff D."/>
            <person name="Paterson A.H."/>
            <person name="Zhu X."/>
            <person name="Yang X."/>
            <person name="Smith J.A."/>
            <person name="Cushman J.C."/>
            <person name="Paull R.E."/>
            <person name="Yu Q."/>
        </authorList>
    </citation>
    <scope>NUCLEOTIDE SEQUENCE [LARGE SCALE GENOMIC DNA]</scope>
    <source>
        <strain evidence="12">cv. F153</strain>
    </source>
</reference>
<keyword evidence="3 10" id="KW-0812">Transmembrane</keyword>
<keyword evidence="6 10" id="KW-1133">Transmembrane helix</keyword>
<dbReference type="InterPro" id="IPR044602">
    <property type="entry name" value="ATL10/ATL72-79-like"/>
</dbReference>
<dbReference type="CDD" id="cd16461">
    <property type="entry name" value="RING-H2_EL5-like"/>
    <property type="match status" value="1"/>
</dbReference>
<evidence type="ECO:0000256" key="1">
    <source>
        <dbReference type="ARBA" id="ARBA00004167"/>
    </source>
</evidence>
<dbReference type="GO" id="GO:0016740">
    <property type="term" value="F:transferase activity"/>
    <property type="evidence" value="ECO:0007669"/>
    <property type="project" value="UniProtKB-KW"/>
</dbReference>
<dbReference type="UniPathway" id="UPA00143"/>
<evidence type="ECO:0000256" key="2">
    <source>
        <dbReference type="ARBA" id="ARBA00022679"/>
    </source>
</evidence>
<keyword evidence="9" id="KW-0863">Zinc-finger</keyword>
<dbReference type="GeneID" id="109726360"/>
<dbReference type="OrthoDB" id="8062037at2759"/>
<dbReference type="AlphaFoldDB" id="A0A6P5H0E2"/>
<proteinExistence type="inferred from homology"/>
<comment type="similarity">
    <text evidence="8">Belongs to the RING-type zinc finger family. ATL subfamily.</text>
</comment>
<evidence type="ECO:0000256" key="8">
    <source>
        <dbReference type="ARBA" id="ARBA00024209"/>
    </source>
</evidence>
<evidence type="ECO:0000256" key="9">
    <source>
        <dbReference type="PROSITE-ProRule" id="PRU00175"/>
    </source>
</evidence>
<dbReference type="SUPFAM" id="SSF57850">
    <property type="entry name" value="RING/U-box"/>
    <property type="match status" value="1"/>
</dbReference>
<keyword evidence="12" id="KW-1185">Reference proteome</keyword>
<dbReference type="Pfam" id="PF13639">
    <property type="entry name" value="zf-RING_2"/>
    <property type="match status" value="1"/>
</dbReference>
<keyword evidence="5" id="KW-0862">Zinc</keyword>
<organism evidence="12 13">
    <name type="scientific">Ananas comosus</name>
    <name type="common">Pineapple</name>
    <name type="synonym">Ananas ananas</name>
    <dbReference type="NCBI Taxonomy" id="4615"/>
    <lineage>
        <taxon>Eukaryota</taxon>
        <taxon>Viridiplantae</taxon>
        <taxon>Streptophyta</taxon>
        <taxon>Embryophyta</taxon>
        <taxon>Tracheophyta</taxon>
        <taxon>Spermatophyta</taxon>
        <taxon>Magnoliopsida</taxon>
        <taxon>Liliopsida</taxon>
        <taxon>Poales</taxon>
        <taxon>Bromeliaceae</taxon>
        <taxon>Bromelioideae</taxon>
        <taxon>Ananas</taxon>
    </lineage>
</organism>
<evidence type="ECO:0000256" key="3">
    <source>
        <dbReference type="ARBA" id="ARBA00022692"/>
    </source>
</evidence>
<protein>
    <submittedName>
        <fullName evidence="13">RING-H2 finger protein ATL73-like</fullName>
    </submittedName>
</protein>
<dbReference type="SMART" id="SM00184">
    <property type="entry name" value="RING"/>
    <property type="match status" value="1"/>
</dbReference>
<name>A0A6P5H0E2_ANACO</name>
<gene>
    <name evidence="13" type="primary">LOC109726360</name>
</gene>
<dbReference type="FunFam" id="3.30.40.10:FF:000404">
    <property type="entry name" value="RING-H2 finger protein ATL72-like"/>
    <property type="match status" value="1"/>
</dbReference>
<comment type="subcellular location">
    <subcellularLocation>
        <location evidence="1">Membrane</location>
        <topology evidence="1">Single-pass membrane protein</topology>
    </subcellularLocation>
</comment>